<reference evidence="2" key="1">
    <citation type="journal article" date="2012" name="Nat. Biotechnol.">
        <title>Draft genome sequence of pigeonpea (Cajanus cajan), an orphan legume crop of resource-poor farmers.</title>
        <authorList>
            <person name="Varshney R.K."/>
            <person name="Chen W."/>
            <person name="Li Y."/>
            <person name="Bharti A.K."/>
            <person name="Saxena R.K."/>
            <person name="Schlueter J.A."/>
            <person name="Donoghue M.T."/>
            <person name="Azam S."/>
            <person name="Fan G."/>
            <person name="Whaley A.M."/>
            <person name="Farmer A.D."/>
            <person name="Sheridan J."/>
            <person name="Iwata A."/>
            <person name="Tuteja R."/>
            <person name="Penmetsa R.V."/>
            <person name="Wu W."/>
            <person name="Upadhyaya H.D."/>
            <person name="Yang S.P."/>
            <person name="Shah T."/>
            <person name="Saxena K.B."/>
            <person name="Michael T."/>
            <person name="McCombie W.R."/>
            <person name="Yang B."/>
            <person name="Zhang G."/>
            <person name="Yang H."/>
            <person name="Wang J."/>
            <person name="Spillane C."/>
            <person name="Cook D.R."/>
            <person name="May G.D."/>
            <person name="Xu X."/>
            <person name="Jackson S.A."/>
        </authorList>
    </citation>
    <scope>NUCLEOTIDE SEQUENCE [LARGE SCALE GENOMIC DNA]</scope>
</reference>
<dbReference type="PANTHER" id="PTHR33880">
    <property type="entry name" value="EXPRESSED PROTEIN"/>
    <property type="match status" value="1"/>
</dbReference>
<sequence length="213" mass="24564">MKLNLKLVLVWLFILLGHGVSSAIDSTPPPPTPAPWPEQFHAVLYMNLSTGHLQLSDLWYDWPKGRNVNIFLKQLTGNLLYDIEWNNGTSFYFTHAHCQITDFQAAFPRPDFLDGAVYLGTRVVDGGFLCNLWEKEAFIWYYEDVVTKIPVRWDFYDGIRTHVMSFEVGEVLPDSVTQAPAYCFTDGESLDREKFTMLENPLPHKMLPTKEAW</sequence>
<evidence type="ECO:0000256" key="1">
    <source>
        <dbReference type="SAM" id="SignalP"/>
    </source>
</evidence>
<dbReference type="PANTHER" id="PTHR33880:SF12">
    <property type="entry name" value="TRANSFERRING GLYCOSYL GROUPS, PUTATIVE-RELATED"/>
    <property type="match status" value="1"/>
</dbReference>
<dbReference type="Proteomes" id="UP000075243">
    <property type="component" value="Unassembled WGS sequence"/>
</dbReference>
<feature type="chain" id="PRO_5007587427" evidence="1">
    <location>
        <begin position="24"/>
        <end position="213"/>
    </location>
</feature>
<evidence type="ECO:0000313" key="2">
    <source>
        <dbReference type="EMBL" id="KYP31339.1"/>
    </source>
</evidence>
<feature type="signal peptide" evidence="1">
    <location>
        <begin position="1"/>
        <end position="23"/>
    </location>
</feature>
<organism evidence="2 3">
    <name type="scientific">Cajanus cajan</name>
    <name type="common">Pigeon pea</name>
    <name type="synonym">Cajanus indicus</name>
    <dbReference type="NCBI Taxonomy" id="3821"/>
    <lineage>
        <taxon>Eukaryota</taxon>
        <taxon>Viridiplantae</taxon>
        <taxon>Streptophyta</taxon>
        <taxon>Embryophyta</taxon>
        <taxon>Tracheophyta</taxon>
        <taxon>Spermatophyta</taxon>
        <taxon>Magnoliopsida</taxon>
        <taxon>eudicotyledons</taxon>
        <taxon>Gunneridae</taxon>
        <taxon>Pentapetalae</taxon>
        <taxon>rosids</taxon>
        <taxon>fabids</taxon>
        <taxon>Fabales</taxon>
        <taxon>Fabaceae</taxon>
        <taxon>Papilionoideae</taxon>
        <taxon>50 kb inversion clade</taxon>
        <taxon>NPAAA clade</taxon>
        <taxon>indigoferoid/millettioid clade</taxon>
        <taxon>Phaseoleae</taxon>
        <taxon>Cajanus</taxon>
    </lineage>
</organism>
<dbReference type="AlphaFoldDB" id="A0A151QM09"/>
<keyword evidence="3" id="KW-1185">Reference proteome</keyword>
<proteinExistence type="predicted"/>
<protein>
    <submittedName>
        <fullName evidence="2">Uncharacterized protein At4g14100 family</fullName>
    </submittedName>
</protein>
<gene>
    <name evidence="2" type="ORF">KK1_048412</name>
</gene>
<dbReference type="EMBL" id="KQ486113">
    <property type="protein sequence ID" value="KYP31339.1"/>
    <property type="molecule type" value="Genomic_DNA"/>
</dbReference>
<dbReference type="OMA" id="GISTHVM"/>
<dbReference type="Gramene" id="C.cajan_47303.t">
    <property type="protein sequence ID" value="C.cajan_47303.t"/>
    <property type="gene ID" value="C.cajan_47303"/>
</dbReference>
<accession>A0A151QM09</accession>
<keyword evidence="1" id="KW-0732">Signal</keyword>
<evidence type="ECO:0000313" key="3">
    <source>
        <dbReference type="Proteomes" id="UP000075243"/>
    </source>
</evidence>
<dbReference type="STRING" id="3821.A0A151QM09"/>
<name>A0A151QM09_CAJCA</name>
<dbReference type="InterPro" id="IPR038941">
    <property type="entry name" value="At4g14100-like"/>
</dbReference>